<dbReference type="OrthoDB" id="2662396at2759"/>
<protein>
    <submittedName>
        <fullName evidence="1">Uncharacterized protein</fullName>
    </submittedName>
</protein>
<evidence type="ECO:0000313" key="2">
    <source>
        <dbReference type="Proteomes" id="UP000714275"/>
    </source>
</evidence>
<dbReference type="EMBL" id="JABBWD010000027">
    <property type="protein sequence ID" value="KAG1776282.1"/>
    <property type="molecule type" value="Genomic_DNA"/>
</dbReference>
<gene>
    <name evidence="1" type="ORF">EV702DRAFT_1046183</name>
</gene>
<organism evidence="1 2">
    <name type="scientific">Suillus placidus</name>
    <dbReference type="NCBI Taxonomy" id="48579"/>
    <lineage>
        <taxon>Eukaryota</taxon>
        <taxon>Fungi</taxon>
        <taxon>Dikarya</taxon>
        <taxon>Basidiomycota</taxon>
        <taxon>Agaricomycotina</taxon>
        <taxon>Agaricomycetes</taxon>
        <taxon>Agaricomycetidae</taxon>
        <taxon>Boletales</taxon>
        <taxon>Suillineae</taxon>
        <taxon>Suillaceae</taxon>
        <taxon>Suillus</taxon>
    </lineage>
</organism>
<comment type="caution">
    <text evidence="1">The sequence shown here is derived from an EMBL/GenBank/DDBJ whole genome shotgun (WGS) entry which is preliminary data.</text>
</comment>
<reference evidence="1" key="1">
    <citation type="journal article" date="2020" name="New Phytol.">
        <title>Comparative genomics reveals dynamic genome evolution in host specialist ectomycorrhizal fungi.</title>
        <authorList>
            <person name="Lofgren L.A."/>
            <person name="Nguyen N.H."/>
            <person name="Vilgalys R."/>
            <person name="Ruytinx J."/>
            <person name="Liao H.L."/>
            <person name="Branco S."/>
            <person name="Kuo A."/>
            <person name="LaButti K."/>
            <person name="Lipzen A."/>
            <person name="Andreopoulos W."/>
            <person name="Pangilinan J."/>
            <person name="Riley R."/>
            <person name="Hundley H."/>
            <person name="Na H."/>
            <person name="Barry K."/>
            <person name="Grigoriev I.V."/>
            <person name="Stajich J.E."/>
            <person name="Kennedy P.G."/>
        </authorList>
    </citation>
    <scope>NUCLEOTIDE SEQUENCE</scope>
    <source>
        <strain evidence="1">DOB743</strain>
    </source>
</reference>
<name>A0A9P7D249_9AGAM</name>
<proteinExistence type="predicted"/>
<dbReference type="AlphaFoldDB" id="A0A9P7D249"/>
<keyword evidence="2" id="KW-1185">Reference proteome</keyword>
<accession>A0A9P7D249</accession>
<evidence type="ECO:0000313" key="1">
    <source>
        <dbReference type="EMBL" id="KAG1776282.1"/>
    </source>
</evidence>
<sequence>MSFNGVLENVKFAPLVLTWKRGSNLVDGDDFIKTDNQRWALDYSGGKTGTLQNKESSDFLGWDADKKVVMSETVKLWKVVYQDGNLGFQVPEGNTSDPDASAYYTLQLEADKSVILKCQEGSLTTAQLWSTGIP</sequence>
<dbReference type="Proteomes" id="UP000714275">
    <property type="component" value="Unassembled WGS sequence"/>
</dbReference>